<dbReference type="Proteomes" id="UP001497497">
    <property type="component" value="Unassembled WGS sequence"/>
</dbReference>
<keyword evidence="7" id="KW-0067">ATP-binding</keyword>
<evidence type="ECO:0000313" key="11">
    <source>
        <dbReference type="Proteomes" id="UP001497497"/>
    </source>
</evidence>
<keyword evidence="3" id="KW-0333">Golgi apparatus</keyword>
<evidence type="ECO:0000256" key="7">
    <source>
        <dbReference type="PIRSR" id="PIRSR624869-2"/>
    </source>
</evidence>
<keyword evidence="11" id="KW-1185">Reference proteome</keyword>
<evidence type="ECO:0000256" key="4">
    <source>
        <dbReference type="ARBA" id="ARBA00023157"/>
    </source>
</evidence>
<reference evidence="10 11" key="1">
    <citation type="submission" date="2024-04" db="EMBL/GenBank/DDBJ databases">
        <authorList>
            <consortium name="Genoscope - CEA"/>
            <person name="William W."/>
        </authorList>
    </citation>
    <scope>NUCLEOTIDE SEQUENCE [LARGE SCALE GENOMIC DNA]</scope>
</reference>
<evidence type="ECO:0000256" key="2">
    <source>
        <dbReference type="ARBA" id="ARBA00006557"/>
    </source>
</evidence>
<keyword evidence="4" id="KW-1015">Disulfide bond</keyword>
<keyword evidence="8" id="KW-0479">Metal-binding</keyword>
<dbReference type="AlphaFoldDB" id="A0AAV2I8N9"/>
<keyword evidence="8" id="KW-0464">Manganese</keyword>
<feature type="binding site" evidence="7">
    <location>
        <position position="19"/>
    </location>
    <ligand>
        <name>ATP</name>
        <dbReference type="ChEBI" id="CHEBI:30616"/>
    </ligand>
</feature>
<dbReference type="InterPro" id="IPR024869">
    <property type="entry name" value="FAM20"/>
</dbReference>
<dbReference type="PANTHER" id="PTHR12450:SF22">
    <property type="entry name" value="EXTRACELLULAR SERINE_THREONINE PROTEIN CG31145"/>
    <property type="match status" value="1"/>
</dbReference>
<feature type="active site" evidence="6">
    <location>
        <position position="14"/>
    </location>
</feature>
<comment type="caution">
    <text evidence="10">The sequence shown here is derived from an EMBL/GenBank/DDBJ whole genome shotgun (WGS) entry which is preliminary data.</text>
</comment>
<protein>
    <recommendedName>
        <fullName evidence="9">FAM20 C-terminal domain-containing protein</fullName>
    </recommendedName>
</protein>
<comment type="similarity">
    <text evidence="2">Belongs to the FAM20 family.</text>
</comment>
<evidence type="ECO:0000256" key="8">
    <source>
        <dbReference type="PIRSR" id="PIRSR624869-3"/>
    </source>
</evidence>
<evidence type="ECO:0000256" key="5">
    <source>
        <dbReference type="ARBA" id="ARBA00023180"/>
    </source>
</evidence>
<evidence type="ECO:0000256" key="1">
    <source>
        <dbReference type="ARBA" id="ARBA00004555"/>
    </source>
</evidence>
<dbReference type="GO" id="GO:0005524">
    <property type="term" value="F:ATP binding"/>
    <property type="evidence" value="ECO:0007669"/>
    <property type="project" value="UniProtKB-KW"/>
</dbReference>
<dbReference type="PANTHER" id="PTHR12450">
    <property type="entry name" value="DENTIN MATRIX PROTEIN 4 PROTEIN FAM20"/>
    <property type="match status" value="1"/>
</dbReference>
<evidence type="ECO:0000256" key="6">
    <source>
        <dbReference type="PIRSR" id="PIRSR624869-1"/>
    </source>
</evidence>
<dbReference type="GO" id="GO:0004674">
    <property type="term" value="F:protein serine/threonine kinase activity"/>
    <property type="evidence" value="ECO:0007669"/>
    <property type="project" value="TreeGrafter"/>
</dbReference>
<feature type="binding site" evidence="7">
    <location>
        <position position="34"/>
    </location>
    <ligand>
        <name>ATP</name>
        <dbReference type="ChEBI" id="CHEBI:30616"/>
    </ligand>
</feature>
<gene>
    <name evidence="10" type="ORF">GSLYS_00016163001</name>
</gene>
<dbReference type="EMBL" id="CAXITT010000497">
    <property type="protein sequence ID" value="CAL1542629.1"/>
    <property type="molecule type" value="Genomic_DNA"/>
</dbReference>
<dbReference type="InterPro" id="IPR009581">
    <property type="entry name" value="FAM20_C"/>
</dbReference>
<name>A0AAV2I8N9_LYMST</name>
<dbReference type="GO" id="GO:0046872">
    <property type="term" value="F:metal ion binding"/>
    <property type="evidence" value="ECO:0007669"/>
    <property type="project" value="UniProtKB-KW"/>
</dbReference>
<proteinExistence type="inferred from homology"/>
<dbReference type="Pfam" id="PF06702">
    <property type="entry name" value="Fam20C"/>
    <property type="match status" value="1"/>
</dbReference>
<sequence>MDTAIFDFLIGNMDRHHYETFQHFGSDTFVLLYDHGRGFGKSKYDCTSCLAPLRQCCAIRLSTLTKLAKLYVGPSSLSQVLRQSMTSDPLSPILWEPHLDALDRRLGKVIKVVNDCIAAGKSREHVIINDGVT</sequence>
<evidence type="ECO:0000313" key="10">
    <source>
        <dbReference type="EMBL" id="CAL1542629.1"/>
    </source>
</evidence>
<comment type="cofactor">
    <cofactor evidence="8">
        <name>Mn(2+)</name>
        <dbReference type="ChEBI" id="CHEBI:29035"/>
    </cofactor>
</comment>
<feature type="binding site" evidence="8">
    <location>
        <position position="34"/>
    </location>
    <ligand>
        <name>Mn(2+)</name>
        <dbReference type="ChEBI" id="CHEBI:29035"/>
    </ligand>
</feature>
<dbReference type="GO" id="GO:0005794">
    <property type="term" value="C:Golgi apparatus"/>
    <property type="evidence" value="ECO:0007669"/>
    <property type="project" value="UniProtKB-SubCell"/>
</dbReference>
<comment type="subcellular location">
    <subcellularLocation>
        <location evidence="1">Golgi apparatus</location>
    </subcellularLocation>
</comment>
<keyword evidence="5" id="KW-0325">Glycoprotein</keyword>
<organism evidence="10 11">
    <name type="scientific">Lymnaea stagnalis</name>
    <name type="common">Great pond snail</name>
    <name type="synonym">Helix stagnalis</name>
    <dbReference type="NCBI Taxonomy" id="6523"/>
    <lineage>
        <taxon>Eukaryota</taxon>
        <taxon>Metazoa</taxon>
        <taxon>Spiralia</taxon>
        <taxon>Lophotrochozoa</taxon>
        <taxon>Mollusca</taxon>
        <taxon>Gastropoda</taxon>
        <taxon>Heterobranchia</taxon>
        <taxon>Euthyneura</taxon>
        <taxon>Panpulmonata</taxon>
        <taxon>Hygrophila</taxon>
        <taxon>Lymnaeoidea</taxon>
        <taxon>Lymnaeidae</taxon>
        <taxon>Lymnaea</taxon>
    </lineage>
</organism>
<evidence type="ECO:0000256" key="3">
    <source>
        <dbReference type="ARBA" id="ARBA00023034"/>
    </source>
</evidence>
<evidence type="ECO:0000259" key="9">
    <source>
        <dbReference type="Pfam" id="PF06702"/>
    </source>
</evidence>
<keyword evidence="7" id="KW-0547">Nucleotide-binding</keyword>
<feature type="domain" description="FAM20 C-terminal" evidence="9">
    <location>
        <begin position="1"/>
        <end position="124"/>
    </location>
</feature>
<accession>A0AAV2I8N9</accession>